<evidence type="ECO:0000313" key="10">
    <source>
        <dbReference type="EMBL" id="GHF65986.1"/>
    </source>
</evidence>
<comment type="subcellular location">
    <subcellularLocation>
        <location evidence="8">Cytoplasm</location>
    </subcellularLocation>
</comment>
<dbReference type="EC" id="2.7.8.7" evidence="8"/>
<evidence type="ECO:0000256" key="2">
    <source>
        <dbReference type="ARBA" id="ARBA00022679"/>
    </source>
</evidence>
<keyword evidence="4 8" id="KW-0276">Fatty acid metabolism</keyword>
<reference evidence="13" key="2">
    <citation type="journal article" date="2019" name="Int. J. Syst. Evol. Microbiol.">
        <title>The Global Catalogue of Microorganisms (GCM) 10K type strain sequencing project: providing services to taxonomists for standard genome sequencing and annotation.</title>
        <authorList>
            <consortium name="The Broad Institute Genomics Platform"/>
            <consortium name="The Broad Institute Genome Sequencing Center for Infectious Disease"/>
            <person name="Wu L."/>
            <person name="Ma J."/>
        </authorList>
    </citation>
    <scope>NUCLEOTIDE SEQUENCE [LARGE SCALE GENOMIC DNA]</scope>
    <source>
        <strain evidence="13">CGMCC 1.18437</strain>
    </source>
</reference>
<organism evidence="11 12">
    <name type="scientific">Deinococcus metalli</name>
    <dbReference type="NCBI Taxonomy" id="1141878"/>
    <lineage>
        <taxon>Bacteria</taxon>
        <taxon>Thermotogati</taxon>
        <taxon>Deinococcota</taxon>
        <taxon>Deinococci</taxon>
        <taxon>Deinococcales</taxon>
        <taxon>Deinococcaceae</taxon>
        <taxon>Deinococcus</taxon>
    </lineage>
</organism>
<protein>
    <recommendedName>
        <fullName evidence="8">Holo-[acyl-carrier-protein] synthase</fullName>
        <shortName evidence="8">Holo-ACP synthase</shortName>
        <ecNumber evidence="8">2.7.8.7</ecNumber>
    </recommendedName>
    <alternativeName>
        <fullName evidence="8">4'-phosphopantetheinyl transferase AcpS</fullName>
    </alternativeName>
</protein>
<dbReference type="GO" id="GO:0005737">
    <property type="term" value="C:cytoplasm"/>
    <property type="evidence" value="ECO:0007669"/>
    <property type="project" value="UniProtKB-SubCell"/>
</dbReference>
<comment type="cofactor">
    <cofactor evidence="8">
        <name>Mg(2+)</name>
        <dbReference type="ChEBI" id="CHEBI:18420"/>
    </cofactor>
</comment>
<evidence type="ECO:0000256" key="8">
    <source>
        <dbReference type="HAMAP-Rule" id="MF_00101"/>
    </source>
</evidence>
<comment type="function">
    <text evidence="8">Transfers the 4'-phosphopantetheine moiety from coenzyme A to a Ser of acyl-carrier-protein.</text>
</comment>
<evidence type="ECO:0000256" key="6">
    <source>
        <dbReference type="ARBA" id="ARBA00023098"/>
    </source>
</evidence>
<dbReference type="EMBL" id="JACHFK010000026">
    <property type="protein sequence ID" value="MBB5379267.1"/>
    <property type="molecule type" value="Genomic_DNA"/>
</dbReference>
<keyword evidence="1 8" id="KW-0444">Lipid biosynthesis</keyword>
<evidence type="ECO:0000256" key="3">
    <source>
        <dbReference type="ARBA" id="ARBA00022723"/>
    </source>
</evidence>
<evidence type="ECO:0000256" key="5">
    <source>
        <dbReference type="ARBA" id="ARBA00022842"/>
    </source>
</evidence>
<dbReference type="Gene3D" id="3.90.470.20">
    <property type="entry name" value="4'-phosphopantetheinyl transferase domain"/>
    <property type="match status" value="1"/>
</dbReference>
<keyword evidence="6 8" id="KW-0443">Lipid metabolism</keyword>
<dbReference type="InterPro" id="IPR002582">
    <property type="entry name" value="ACPS"/>
</dbReference>
<sequence length="132" mass="14207">MTMAWACGVDLIDLQRWGRILEVGGEAFCERNFTAAERAWCRGDHARLAARFAAKEAAAKALGTGLRDGVETTDIEVVSAASGQPSLHLHGEAAQRARLMNLEVWRLSLSHGDQQVIAFVMACSGAARIGMP</sequence>
<dbReference type="Proteomes" id="UP000539473">
    <property type="component" value="Unassembled WGS sequence"/>
</dbReference>
<keyword evidence="2 8" id="KW-0808">Transferase</keyword>
<dbReference type="AlphaFoldDB" id="A0A7W8NUF5"/>
<evidence type="ECO:0000256" key="4">
    <source>
        <dbReference type="ARBA" id="ARBA00022832"/>
    </source>
</evidence>
<dbReference type="InterPro" id="IPR037143">
    <property type="entry name" value="4-PPantetheinyl_Trfase_dom_sf"/>
</dbReference>
<dbReference type="EMBL" id="BNAJ01000027">
    <property type="protein sequence ID" value="GHF65986.1"/>
    <property type="molecule type" value="Genomic_DNA"/>
</dbReference>
<proteinExistence type="inferred from homology"/>
<reference evidence="11 12" key="3">
    <citation type="submission" date="2020-08" db="EMBL/GenBank/DDBJ databases">
        <title>Genomic Encyclopedia of Type Strains, Phase IV (KMG-IV): sequencing the most valuable type-strain genomes for metagenomic binning, comparative biology and taxonomic classification.</title>
        <authorList>
            <person name="Goeker M."/>
        </authorList>
    </citation>
    <scope>NUCLEOTIDE SEQUENCE [LARGE SCALE GENOMIC DNA]</scope>
    <source>
        <strain evidence="11 12">DSM 27521</strain>
    </source>
</reference>
<evidence type="ECO:0000313" key="13">
    <source>
        <dbReference type="Proteomes" id="UP000619376"/>
    </source>
</evidence>
<dbReference type="GO" id="GO:0008897">
    <property type="term" value="F:holo-[acyl-carrier-protein] synthase activity"/>
    <property type="evidence" value="ECO:0007669"/>
    <property type="project" value="UniProtKB-UniRule"/>
</dbReference>
<dbReference type="InterPro" id="IPR004568">
    <property type="entry name" value="Ppantetheine-prot_Trfase_dom"/>
</dbReference>
<keyword evidence="7 8" id="KW-0275">Fatty acid biosynthesis</keyword>
<feature type="binding site" evidence="8">
    <location>
        <position position="56"/>
    </location>
    <ligand>
        <name>Mg(2+)</name>
        <dbReference type="ChEBI" id="CHEBI:18420"/>
    </ligand>
</feature>
<dbReference type="InterPro" id="IPR008278">
    <property type="entry name" value="4-PPantetheinyl_Trfase_dom"/>
</dbReference>
<dbReference type="GO" id="GO:0006633">
    <property type="term" value="P:fatty acid biosynthetic process"/>
    <property type="evidence" value="ECO:0007669"/>
    <property type="project" value="UniProtKB-UniRule"/>
</dbReference>
<comment type="catalytic activity">
    <reaction evidence="8">
        <text>apo-[ACP] + CoA = holo-[ACP] + adenosine 3',5'-bisphosphate + H(+)</text>
        <dbReference type="Rhea" id="RHEA:12068"/>
        <dbReference type="Rhea" id="RHEA-COMP:9685"/>
        <dbReference type="Rhea" id="RHEA-COMP:9690"/>
        <dbReference type="ChEBI" id="CHEBI:15378"/>
        <dbReference type="ChEBI" id="CHEBI:29999"/>
        <dbReference type="ChEBI" id="CHEBI:57287"/>
        <dbReference type="ChEBI" id="CHEBI:58343"/>
        <dbReference type="ChEBI" id="CHEBI:64479"/>
        <dbReference type="EC" id="2.7.8.7"/>
    </reaction>
</comment>
<reference evidence="10" key="4">
    <citation type="submission" date="2024-05" db="EMBL/GenBank/DDBJ databases">
        <authorList>
            <person name="Sun Q."/>
            <person name="Zhou Y."/>
        </authorList>
    </citation>
    <scope>NUCLEOTIDE SEQUENCE</scope>
    <source>
        <strain evidence="10">CGMCC 1.18437</strain>
    </source>
</reference>
<dbReference type="HAMAP" id="MF_00101">
    <property type="entry name" value="AcpS"/>
    <property type="match status" value="1"/>
</dbReference>
<dbReference type="RefSeq" id="WP_221275317.1">
    <property type="nucleotide sequence ID" value="NZ_BNAJ01000027.1"/>
</dbReference>
<name>A0A7W8NUF5_9DEIO</name>
<keyword evidence="3 8" id="KW-0479">Metal-binding</keyword>
<dbReference type="NCBIfam" id="TIGR00516">
    <property type="entry name" value="acpS"/>
    <property type="match status" value="1"/>
</dbReference>
<evidence type="ECO:0000256" key="1">
    <source>
        <dbReference type="ARBA" id="ARBA00022516"/>
    </source>
</evidence>
<keyword evidence="13" id="KW-1185">Reference proteome</keyword>
<comment type="caution">
    <text evidence="11">The sequence shown here is derived from an EMBL/GenBank/DDBJ whole genome shotgun (WGS) entry which is preliminary data.</text>
</comment>
<dbReference type="SUPFAM" id="SSF56214">
    <property type="entry name" value="4'-phosphopantetheinyl transferase"/>
    <property type="match status" value="1"/>
</dbReference>
<feature type="domain" description="4'-phosphopantetheinyl transferase" evidence="9">
    <location>
        <begin position="7"/>
        <end position="97"/>
    </location>
</feature>
<dbReference type="GO" id="GO:0000287">
    <property type="term" value="F:magnesium ion binding"/>
    <property type="evidence" value="ECO:0007669"/>
    <property type="project" value="UniProtKB-UniRule"/>
</dbReference>
<evidence type="ECO:0000256" key="7">
    <source>
        <dbReference type="ARBA" id="ARBA00023160"/>
    </source>
</evidence>
<evidence type="ECO:0000313" key="11">
    <source>
        <dbReference type="EMBL" id="MBB5379267.1"/>
    </source>
</evidence>
<comment type="similarity">
    <text evidence="8">Belongs to the P-Pant transferase superfamily. AcpS family.</text>
</comment>
<evidence type="ECO:0000313" key="12">
    <source>
        <dbReference type="Proteomes" id="UP000539473"/>
    </source>
</evidence>
<dbReference type="NCBIfam" id="TIGR00556">
    <property type="entry name" value="pantethn_trn"/>
    <property type="match status" value="1"/>
</dbReference>
<reference evidence="10" key="1">
    <citation type="journal article" date="2014" name="Int. J. Syst. Evol. Microbiol.">
        <title>Complete genome of a new Firmicutes species belonging to the dominant human colonic microbiota ('Ruminococcus bicirculans') reveals two chromosomes and a selective capacity to utilize plant glucans.</title>
        <authorList>
            <consortium name="NISC Comparative Sequencing Program"/>
            <person name="Wegmann U."/>
            <person name="Louis P."/>
            <person name="Goesmann A."/>
            <person name="Henrissat B."/>
            <person name="Duncan S.H."/>
            <person name="Flint H.J."/>
        </authorList>
    </citation>
    <scope>NUCLEOTIDE SEQUENCE</scope>
    <source>
        <strain evidence="10">CGMCC 1.18437</strain>
    </source>
</reference>
<dbReference type="Pfam" id="PF01648">
    <property type="entry name" value="ACPS"/>
    <property type="match status" value="1"/>
</dbReference>
<evidence type="ECO:0000259" key="9">
    <source>
        <dbReference type="Pfam" id="PF01648"/>
    </source>
</evidence>
<accession>A0A7W8NUF5</accession>
<keyword evidence="8" id="KW-0963">Cytoplasm</keyword>
<gene>
    <name evidence="8" type="primary">acpS</name>
    <name evidence="10" type="ORF">GCM10017781_47130</name>
    <name evidence="11" type="ORF">HNQ07_004782</name>
</gene>
<dbReference type="Proteomes" id="UP000619376">
    <property type="component" value="Unassembled WGS sequence"/>
</dbReference>
<keyword evidence="5 8" id="KW-0460">Magnesium</keyword>
<feature type="binding site" evidence="8">
    <location>
        <position position="10"/>
    </location>
    <ligand>
        <name>Mg(2+)</name>
        <dbReference type="ChEBI" id="CHEBI:18420"/>
    </ligand>
</feature>